<organism evidence="5 6">
    <name type="scientific">Furculomyces boomerangus</name>
    <dbReference type="NCBI Taxonomy" id="61424"/>
    <lineage>
        <taxon>Eukaryota</taxon>
        <taxon>Fungi</taxon>
        <taxon>Fungi incertae sedis</taxon>
        <taxon>Zoopagomycota</taxon>
        <taxon>Kickxellomycotina</taxon>
        <taxon>Harpellomycetes</taxon>
        <taxon>Harpellales</taxon>
        <taxon>Harpellaceae</taxon>
        <taxon>Furculomyces</taxon>
    </lineage>
</organism>
<dbReference type="PROSITE" id="PS51088">
    <property type="entry name" value="TEA_2"/>
    <property type="match status" value="1"/>
</dbReference>
<evidence type="ECO:0000313" key="5">
    <source>
        <dbReference type="EMBL" id="PVU96960.1"/>
    </source>
</evidence>
<dbReference type="Proteomes" id="UP000245699">
    <property type="component" value="Unassembled WGS sequence"/>
</dbReference>
<dbReference type="InterPro" id="IPR000818">
    <property type="entry name" value="TEA/ATTS_dom"/>
</dbReference>
<evidence type="ECO:0000313" key="6">
    <source>
        <dbReference type="Proteomes" id="UP000245699"/>
    </source>
</evidence>
<dbReference type="InterPro" id="IPR038096">
    <property type="entry name" value="TEA/ATTS_sf"/>
</dbReference>
<evidence type="ECO:0000256" key="2">
    <source>
        <dbReference type="PROSITE-ProRule" id="PRU00505"/>
    </source>
</evidence>
<proteinExistence type="inferred from homology"/>
<name>A0A2T9YX91_9FUNG</name>
<keyword evidence="6" id="KW-1185">Reference proteome</keyword>
<dbReference type="GO" id="GO:0003700">
    <property type="term" value="F:DNA-binding transcription factor activity"/>
    <property type="evidence" value="ECO:0007669"/>
    <property type="project" value="InterPro"/>
</dbReference>
<dbReference type="Pfam" id="PF01285">
    <property type="entry name" value="TEA"/>
    <property type="match status" value="1"/>
</dbReference>
<dbReference type="EMBL" id="MBFT01000126">
    <property type="protein sequence ID" value="PVU96960.1"/>
    <property type="molecule type" value="Genomic_DNA"/>
</dbReference>
<evidence type="ECO:0000256" key="1">
    <source>
        <dbReference type="ARBA" id="ARBA00008421"/>
    </source>
</evidence>
<dbReference type="Gene3D" id="6.10.20.40">
    <property type="entry name" value="TEA/ATTS domain"/>
    <property type="match status" value="1"/>
</dbReference>
<feature type="compositionally biased region" description="Basic and acidic residues" evidence="3">
    <location>
        <begin position="141"/>
        <end position="160"/>
    </location>
</feature>
<dbReference type="STRING" id="61424.A0A2T9YX91"/>
<dbReference type="OrthoDB" id="10006572at2759"/>
<feature type="compositionally biased region" description="Basic and acidic residues" evidence="3">
    <location>
        <begin position="360"/>
        <end position="387"/>
    </location>
</feature>
<gene>
    <name evidence="5" type="ORF">BB559_002184</name>
</gene>
<sequence>MFPVYYSRDSDLEAYHEAKESYDNSETKYEIIWTEDVEKAFIRAAIRLAEFPSNLSIVDPITNRRFIVGRNELISRIIFARTKTYRKVKQISSHIETWKKESKGKSSKEARKISEYFKKYYSAKTIVENNNMGYTENNIHRAGDGISEGSKRKNTDENRNPVKRIRNGKPRKGNAERAIELFHPNKPLNIQHMPTTGANNKIIQETKCLPLNRKIRNTRDKNVGYGITPKVDQSDFNRAINCVITEENIGEVQNSLAKNNVGEQDIDALIGEILNDLEAKGNAKDSTDMMEKQTIDTAKGYSCKEAVKENSSLNQVGLAEERLEYEWEHIMSSSRLVEYLEDMLAKAETINMEYLMKERVDSEQTKDTKDTLKRNKESSCEFIDKQSKTQNNCQL</sequence>
<comment type="similarity">
    <text evidence="1">Belongs to the TEC1 family.</text>
</comment>
<dbReference type="AlphaFoldDB" id="A0A2T9YX91"/>
<evidence type="ECO:0000256" key="3">
    <source>
        <dbReference type="SAM" id="MobiDB-lite"/>
    </source>
</evidence>
<protein>
    <recommendedName>
        <fullName evidence="4">TEA domain-containing protein</fullName>
    </recommendedName>
</protein>
<feature type="region of interest" description="Disordered" evidence="3">
    <location>
        <begin position="360"/>
        <end position="395"/>
    </location>
</feature>
<evidence type="ECO:0000259" key="4">
    <source>
        <dbReference type="PROSITE" id="PS51088"/>
    </source>
</evidence>
<feature type="domain" description="TEA" evidence="4">
    <location>
        <begin position="26"/>
        <end position="105"/>
    </location>
</feature>
<feature type="DNA-binding region" description="TEA" evidence="2">
    <location>
        <begin position="26"/>
        <end position="105"/>
    </location>
</feature>
<feature type="compositionally biased region" description="Basic residues" evidence="3">
    <location>
        <begin position="161"/>
        <end position="172"/>
    </location>
</feature>
<reference evidence="5 6" key="1">
    <citation type="journal article" date="2018" name="MBio">
        <title>Comparative Genomics Reveals the Core Gene Toolbox for the Fungus-Insect Symbiosis.</title>
        <authorList>
            <person name="Wang Y."/>
            <person name="Stata M."/>
            <person name="Wang W."/>
            <person name="Stajich J.E."/>
            <person name="White M.M."/>
            <person name="Moncalvo J.M."/>
        </authorList>
    </citation>
    <scope>NUCLEOTIDE SEQUENCE [LARGE SCALE GENOMIC DNA]</scope>
    <source>
        <strain evidence="5 6">AUS-77-4</strain>
    </source>
</reference>
<dbReference type="SMART" id="SM00426">
    <property type="entry name" value="TEA"/>
    <property type="match status" value="1"/>
</dbReference>
<feature type="region of interest" description="Disordered" evidence="3">
    <location>
        <begin position="141"/>
        <end position="174"/>
    </location>
</feature>
<accession>A0A2T9YX91</accession>
<comment type="caution">
    <text evidence="5">The sequence shown here is derived from an EMBL/GenBank/DDBJ whole genome shotgun (WGS) entry which is preliminary data.</text>
</comment>